<evidence type="ECO:0000259" key="4">
    <source>
        <dbReference type="Pfam" id="PF02357"/>
    </source>
</evidence>
<organism evidence="5 6">
    <name type="scientific">Chitinophaga varians</name>
    <dbReference type="NCBI Taxonomy" id="2202339"/>
    <lineage>
        <taxon>Bacteria</taxon>
        <taxon>Pseudomonadati</taxon>
        <taxon>Bacteroidota</taxon>
        <taxon>Chitinophagia</taxon>
        <taxon>Chitinophagales</taxon>
        <taxon>Chitinophagaceae</taxon>
        <taxon>Chitinophaga</taxon>
    </lineage>
</organism>
<dbReference type="EMBL" id="JABAIA010000004">
    <property type="protein sequence ID" value="NLR68653.1"/>
    <property type="molecule type" value="Genomic_DNA"/>
</dbReference>
<evidence type="ECO:0000313" key="5">
    <source>
        <dbReference type="EMBL" id="NLR68653.1"/>
    </source>
</evidence>
<name>A0A847RZS3_9BACT</name>
<dbReference type="NCBIfam" id="NF033644">
    <property type="entry name" value="antiterm_UpxY"/>
    <property type="match status" value="1"/>
</dbReference>
<protein>
    <submittedName>
        <fullName evidence="5">UpxY family transcription antiterminator</fullName>
    </submittedName>
</protein>
<dbReference type="AlphaFoldDB" id="A0A847RZS3"/>
<dbReference type="GO" id="GO:0031564">
    <property type="term" value="P:transcription antitermination"/>
    <property type="evidence" value="ECO:0007669"/>
    <property type="project" value="UniProtKB-KW"/>
</dbReference>
<dbReference type="PANTHER" id="PTHR30265">
    <property type="entry name" value="RHO-INTERACTING TRANSCRIPTION TERMINATION FACTOR NUSG"/>
    <property type="match status" value="1"/>
</dbReference>
<evidence type="ECO:0000256" key="1">
    <source>
        <dbReference type="ARBA" id="ARBA00022814"/>
    </source>
</evidence>
<reference evidence="5 6" key="1">
    <citation type="submission" date="2020-04" db="EMBL/GenBank/DDBJ databases">
        <authorList>
            <person name="Yin C."/>
        </authorList>
    </citation>
    <scope>NUCLEOTIDE SEQUENCE [LARGE SCALE GENOMIC DNA]</scope>
    <source>
        <strain evidence="5 6">Ae27</strain>
    </source>
</reference>
<comment type="caution">
    <text evidence="5">The sequence shown here is derived from an EMBL/GenBank/DDBJ whole genome shotgun (WGS) entry which is preliminary data.</text>
</comment>
<keyword evidence="6" id="KW-1185">Reference proteome</keyword>
<dbReference type="SUPFAM" id="SSF82679">
    <property type="entry name" value="N-utilization substance G protein NusG, N-terminal domain"/>
    <property type="match status" value="1"/>
</dbReference>
<keyword evidence="2" id="KW-0805">Transcription regulation</keyword>
<dbReference type="Pfam" id="PF02357">
    <property type="entry name" value="NusG"/>
    <property type="match status" value="1"/>
</dbReference>
<evidence type="ECO:0000256" key="3">
    <source>
        <dbReference type="ARBA" id="ARBA00023163"/>
    </source>
</evidence>
<feature type="domain" description="NusG-like N-terminal" evidence="4">
    <location>
        <begin position="8"/>
        <end position="101"/>
    </location>
</feature>
<dbReference type="RefSeq" id="WP_168874614.1">
    <property type="nucleotide sequence ID" value="NZ_JABAIA010000004.1"/>
</dbReference>
<keyword evidence="3" id="KW-0804">Transcription</keyword>
<dbReference type="InterPro" id="IPR036735">
    <property type="entry name" value="NGN_dom_sf"/>
</dbReference>
<dbReference type="InterPro" id="IPR006645">
    <property type="entry name" value="NGN-like_dom"/>
</dbReference>
<dbReference type="GO" id="GO:0006354">
    <property type="term" value="P:DNA-templated transcription elongation"/>
    <property type="evidence" value="ECO:0007669"/>
    <property type="project" value="InterPro"/>
</dbReference>
<gene>
    <name evidence="5" type="ORF">HGH92_30400</name>
</gene>
<dbReference type="Gene3D" id="3.30.70.940">
    <property type="entry name" value="NusG, N-terminal domain"/>
    <property type="match status" value="1"/>
</dbReference>
<accession>A0A847RZS3</accession>
<dbReference type="PANTHER" id="PTHR30265:SF4">
    <property type="entry name" value="KOW MOTIF FAMILY PROTEIN, EXPRESSED"/>
    <property type="match status" value="1"/>
</dbReference>
<evidence type="ECO:0000313" key="6">
    <source>
        <dbReference type="Proteomes" id="UP000570474"/>
    </source>
</evidence>
<dbReference type="Proteomes" id="UP000570474">
    <property type="component" value="Unassembled WGS sequence"/>
</dbReference>
<proteinExistence type="predicted"/>
<dbReference type="InterPro" id="IPR043425">
    <property type="entry name" value="NusG-like"/>
</dbReference>
<keyword evidence="1" id="KW-0889">Transcription antitermination</keyword>
<evidence type="ECO:0000256" key="2">
    <source>
        <dbReference type="ARBA" id="ARBA00023015"/>
    </source>
</evidence>
<sequence length="172" mass="20118">MMVNFRPAWFLIYTRPRQERKVCLLLSRMNIHFYLPLNKVSRQWKDRKKTINEPLFPSYVFVYITTMQEYYDSLHLDGVCNYVKFGKDLAKVEPEVVENIRLVVAMGTNVEVSYASFKQEEKMTIQDGPLSGLSCEIIRGSGKYRILVRVMLLKRNIVVDLPSSYVISSVHQ</sequence>